<dbReference type="PANTHER" id="PTHR10426:SF88">
    <property type="entry name" value="ADIPOCYTE PLASMA MEMBRANE-ASSOCIATED PROTEIN HEMOMUCIN-RELATED"/>
    <property type="match status" value="1"/>
</dbReference>
<reference evidence="2 3" key="1">
    <citation type="submission" date="2016-10" db="EMBL/GenBank/DDBJ databases">
        <authorList>
            <person name="de Groot N.N."/>
        </authorList>
    </citation>
    <scope>NUCLEOTIDE SEQUENCE [LARGE SCALE GENOMIC DNA]</scope>
    <source>
        <strain evidence="2 3">CGMCC 1.7056</strain>
    </source>
</reference>
<dbReference type="PANTHER" id="PTHR10426">
    <property type="entry name" value="STRICTOSIDINE SYNTHASE-RELATED"/>
    <property type="match status" value="1"/>
</dbReference>
<dbReference type="GO" id="GO:0016787">
    <property type="term" value="F:hydrolase activity"/>
    <property type="evidence" value="ECO:0007669"/>
    <property type="project" value="TreeGrafter"/>
</dbReference>
<dbReference type="InterPro" id="IPR013658">
    <property type="entry name" value="SGL"/>
</dbReference>
<dbReference type="Gene3D" id="2.120.10.30">
    <property type="entry name" value="TolB, C-terminal domain"/>
    <property type="match status" value="1"/>
</dbReference>
<keyword evidence="3" id="KW-1185">Reference proteome</keyword>
<dbReference type="Pfam" id="PF08450">
    <property type="entry name" value="SGL"/>
    <property type="match status" value="1"/>
</dbReference>
<proteinExistence type="predicted"/>
<feature type="domain" description="SMP-30/Gluconolactonase/LRE-like region" evidence="1">
    <location>
        <begin position="37"/>
        <end position="219"/>
    </location>
</feature>
<dbReference type="OrthoDB" id="3332247at2"/>
<dbReference type="RefSeq" id="WP_091120930.1">
    <property type="nucleotide sequence ID" value="NZ_FOLB01000003.1"/>
</dbReference>
<evidence type="ECO:0000313" key="3">
    <source>
        <dbReference type="Proteomes" id="UP000198832"/>
    </source>
</evidence>
<dbReference type="EMBL" id="FOLB01000003">
    <property type="protein sequence ID" value="SFB99978.1"/>
    <property type="molecule type" value="Genomic_DNA"/>
</dbReference>
<dbReference type="InterPro" id="IPR011042">
    <property type="entry name" value="6-blade_b-propeller_TolB-like"/>
</dbReference>
<dbReference type="SUPFAM" id="SSF63829">
    <property type="entry name" value="Calcium-dependent phosphotriesterase"/>
    <property type="match status" value="1"/>
</dbReference>
<dbReference type="Proteomes" id="UP000198832">
    <property type="component" value="Unassembled WGS sequence"/>
</dbReference>
<name>A0A1I1FQU3_9ACTN</name>
<sequence length="309" mass="33061">MVSSFEVIPVPAGGAEDVVVGTGGRDEGAVFTGTVDGSIWRISHDARRVDLVGRTGGRPLGLELDGDGRLLICDARRGVLRMDTASGAVEQLTAEAGGRALVFCNNAAIAADGTVWFSDSSAHHGIDSWKDEMVQATRTGRLVRLAPDGETSVEVEGLSFANGVALSSDEAFVAVAETAGRTVVRHWLDGRPDDLLVGDLPGYPDNIARGSDGLIWVSLASPVDPLVERLQQAPGWVQRSITRVPDKVQPKPRRTVRVQAYDDRGALVHDIDIDTQRFHMVTGVRERDGVVWLGSLHEPAVASFRLTDG</sequence>
<dbReference type="STRING" id="574651.SAMN04487968_10338"/>
<organism evidence="2 3">
    <name type="scientific">Nocardioides terrae</name>
    <dbReference type="NCBI Taxonomy" id="574651"/>
    <lineage>
        <taxon>Bacteria</taxon>
        <taxon>Bacillati</taxon>
        <taxon>Actinomycetota</taxon>
        <taxon>Actinomycetes</taxon>
        <taxon>Propionibacteriales</taxon>
        <taxon>Nocardioidaceae</taxon>
        <taxon>Nocardioides</taxon>
    </lineage>
</organism>
<protein>
    <submittedName>
        <fullName evidence="2">SMP-30/Gluconolaconase/LRE-like region-containing protein</fullName>
    </submittedName>
</protein>
<evidence type="ECO:0000259" key="1">
    <source>
        <dbReference type="Pfam" id="PF08450"/>
    </source>
</evidence>
<dbReference type="AlphaFoldDB" id="A0A1I1FQU3"/>
<evidence type="ECO:0000313" key="2">
    <source>
        <dbReference type="EMBL" id="SFB99978.1"/>
    </source>
</evidence>
<accession>A0A1I1FQU3</accession>
<gene>
    <name evidence="2" type="ORF">SAMN04487968_10338</name>
</gene>